<dbReference type="PANTHER" id="PTHR43884:SF40">
    <property type="entry name" value="ACYL-COA DEHYDROGENASE"/>
    <property type="match status" value="1"/>
</dbReference>
<dbReference type="AlphaFoldDB" id="A0A4R2J5Q8"/>
<feature type="domain" description="Acyl-CoA dehydrogenase/oxidase N-terminal" evidence="9">
    <location>
        <begin position="10"/>
        <end position="125"/>
    </location>
</feature>
<dbReference type="Pfam" id="PF02770">
    <property type="entry name" value="Acyl-CoA_dh_M"/>
    <property type="match status" value="1"/>
</dbReference>
<dbReference type="InterPro" id="IPR036250">
    <property type="entry name" value="AcylCo_DH-like_C"/>
</dbReference>
<dbReference type="Gene3D" id="1.10.540.10">
    <property type="entry name" value="Acyl-CoA dehydrogenase/oxidase, N-terminal domain"/>
    <property type="match status" value="1"/>
</dbReference>
<dbReference type="Pfam" id="PF02771">
    <property type="entry name" value="Acyl-CoA_dh_N"/>
    <property type="match status" value="1"/>
</dbReference>
<protein>
    <submittedName>
        <fullName evidence="10">Acyl-CoA dehydrogenase/citronellyl-CoA dehydrogenase</fullName>
    </submittedName>
</protein>
<keyword evidence="5 6" id="KW-0560">Oxidoreductase</keyword>
<evidence type="ECO:0000256" key="6">
    <source>
        <dbReference type="RuleBase" id="RU362125"/>
    </source>
</evidence>
<name>A0A4R2J5Q8_9PSEU</name>
<sequence>MTTPSSVLAADHRELVDSFATFVSRELEPLAGELDAESDIPPRELTDYVRRRSAALGFYAADYPEEVGGGALPFAAMVALYAAANRSGCRLAPYALAGSDGPSPLLLHGTPHQRKQYLEPLVRGQKTRCFGLTEPQAGSDAFTLTTTARRVGDRWALTGRKIFVSNAEHADFAVIVAAVREAGERAVPAVFVLAIDEPGLVVGQRFTGMSGEPLSEIVLDDVRVADDAVIGIGDAAVLEHGIASLSRGRLVVAAICVGIAEHALALGLRHARHRHSFGRPIGDYQHVQDHLVRSRAEVEAAALLTFAAARLVDEGVAAPENAALAKLTASTTAVRVVDRAVQIHGAAAWVKGHPLEFLYRHVRMMTIIEGTTEIQKVIIARAMGLGGDLERSSGMSTGAGRS</sequence>
<organism evidence="10 11">
    <name type="scientific">Actinocrispum wychmicini</name>
    <dbReference type="NCBI Taxonomy" id="1213861"/>
    <lineage>
        <taxon>Bacteria</taxon>
        <taxon>Bacillati</taxon>
        <taxon>Actinomycetota</taxon>
        <taxon>Actinomycetes</taxon>
        <taxon>Pseudonocardiales</taxon>
        <taxon>Pseudonocardiaceae</taxon>
        <taxon>Actinocrispum</taxon>
    </lineage>
</organism>
<keyword evidence="3 6" id="KW-0285">Flavoprotein</keyword>
<evidence type="ECO:0000256" key="2">
    <source>
        <dbReference type="ARBA" id="ARBA00009347"/>
    </source>
</evidence>
<dbReference type="InterPro" id="IPR037069">
    <property type="entry name" value="AcylCoA_DH/ox_N_sf"/>
</dbReference>
<evidence type="ECO:0000256" key="4">
    <source>
        <dbReference type="ARBA" id="ARBA00022827"/>
    </source>
</evidence>
<evidence type="ECO:0000259" key="7">
    <source>
        <dbReference type="Pfam" id="PF00441"/>
    </source>
</evidence>
<comment type="caution">
    <text evidence="10">The sequence shown here is derived from an EMBL/GenBank/DDBJ whole genome shotgun (WGS) entry which is preliminary data.</text>
</comment>
<evidence type="ECO:0000259" key="8">
    <source>
        <dbReference type="Pfam" id="PF02770"/>
    </source>
</evidence>
<accession>A0A4R2J5Q8</accession>
<keyword evidence="11" id="KW-1185">Reference proteome</keyword>
<dbReference type="InterPro" id="IPR046373">
    <property type="entry name" value="Acyl-CoA_Oxase/DH_mid-dom_sf"/>
</dbReference>
<evidence type="ECO:0000313" key="11">
    <source>
        <dbReference type="Proteomes" id="UP000295680"/>
    </source>
</evidence>
<dbReference type="SUPFAM" id="SSF56645">
    <property type="entry name" value="Acyl-CoA dehydrogenase NM domain-like"/>
    <property type="match status" value="1"/>
</dbReference>
<comment type="cofactor">
    <cofactor evidence="1 6">
        <name>FAD</name>
        <dbReference type="ChEBI" id="CHEBI:57692"/>
    </cofactor>
</comment>
<evidence type="ECO:0000256" key="3">
    <source>
        <dbReference type="ARBA" id="ARBA00022630"/>
    </source>
</evidence>
<dbReference type="PIRSF" id="PIRSF016578">
    <property type="entry name" value="HsaA"/>
    <property type="match status" value="1"/>
</dbReference>
<feature type="domain" description="Acyl-CoA oxidase/dehydrogenase middle" evidence="8">
    <location>
        <begin position="129"/>
        <end position="222"/>
    </location>
</feature>
<dbReference type="OrthoDB" id="8876745at2"/>
<dbReference type="RefSeq" id="WP_132123242.1">
    <property type="nucleotide sequence ID" value="NZ_SLWS01000009.1"/>
</dbReference>
<dbReference type="Pfam" id="PF00441">
    <property type="entry name" value="Acyl-CoA_dh_1"/>
    <property type="match status" value="1"/>
</dbReference>
<dbReference type="InterPro" id="IPR013786">
    <property type="entry name" value="AcylCoA_DH/ox_N"/>
</dbReference>
<proteinExistence type="inferred from homology"/>
<dbReference type="GO" id="GO:0003995">
    <property type="term" value="F:acyl-CoA dehydrogenase activity"/>
    <property type="evidence" value="ECO:0007669"/>
    <property type="project" value="TreeGrafter"/>
</dbReference>
<dbReference type="PANTHER" id="PTHR43884">
    <property type="entry name" value="ACYL-COA DEHYDROGENASE"/>
    <property type="match status" value="1"/>
</dbReference>
<reference evidence="10 11" key="1">
    <citation type="submission" date="2019-03" db="EMBL/GenBank/DDBJ databases">
        <title>Genomic Encyclopedia of Type Strains, Phase IV (KMG-IV): sequencing the most valuable type-strain genomes for metagenomic binning, comparative biology and taxonomic classification.</title>
        <authorList>
            <person name="Goeker M."/>
        </authorList>
    </citation>
    <scope>NUCLEOTIDE SEQUENCE [LARGE SCALE GENOMIC DNA]</scope>
    <source>
        <strain evidence="10 11">DSM 45934</strain>
    </source>
</reference>
<dbReference type="FunFam" id="1.20.140.10:FF:000001">
    <property type="entry name" value="Acyl-CoA dehydrogenase"/>
    <property type="match status" value="1"/>
</dbReference>
<dbReference type="Proteomes" id="UP000295680">
    <property type="component" value="Unassembled WGS sequence"/>
</dbReference>
<keyword evidence="4 6" id="KW-0274">FAD</keyword>
<gene>
    <name evidence="10" type="ORF">EV192_109241</name>
</gene>
<dbReference type="EMBL" id="SLWS01000009">
    <property type="protein sequence ID" value="TCO54261.1"/>
    <property type="molecule type" value="Genomic_DNA"/>
</dbReference>
<evidence type="ECO:0000313" key="10">
    <source>
        <dbReference type="EMBL" id="TCO54261.1"/>
    </source>
</evidence>
<evidence type="ECO:0000256" key="5">
    <source>
        <dbReference type="ARBA" id="ARBA00023002"/>
    </source>
</evidence>
<dbReference type="InterPro" id="IPR009075">
    <property type="entry name" value="AcylCo_DH/oxidase_C"/>
</dbReference>
<dbReference type="GO" id="GO:0050660">
    <property type="term" value="F:flavin adenine dinucleotide binding"/>
    <property type="evidence" value="ECO:0007669"/>
    <property type="project" value="InterPro"/>
</dbReference>
<dbReference type="SUPFAM" id="SSF47203">
    <property type="entry name" value="Acyl-CoA dehydrogenase C-terminal domain-like"/>
    <property type="match status" value="1"/>
</dbReference>
<dbReference type="InterPro" id="IPR009100">
    <property type="entry name" value="AcylCoA_DH/oxidase_NM_dom_sf"/>
</dbReference>
<comment type="similarity">
    <text evidence="2 6">Belongs to the acyl-CoA dehydrogenase family.</text>
</comment>
<dbReference type="InterPro" id="IPR006091">
    <property type="entry name" value="Acyl-CoA_Oxase/DH_mid-dom"/>
</dbReference>
<feature type="domain" description="Acyl-CoA dehydrogenase/oxidase C-terminal" evidence="7">
    <location>
        <begin position="244"/>
        <end position="383"/>
    </location>
</feature>
<evidence type="ECO:0000256" key="1">
    <source>
        <dbReference type="ARBA" id="ARBA00001974"/>
    </source>
</evidence>
<dbReference type="Gene3D" id="1.20.140.10">
    <property type="entry name" value="Butyryl-CoA Dehydrogenase, subunit A, domain 3"/>
    <property type="match status" value="1"/>
</dbReference>
<dbReference type="Gene3D" id="2.40.110.10">
    <property type="entry name" value="Butyryl-CoA Dehydrogenase, subunit A, domain 2"/>
    <property type="match status" value="1"/>
</dbReference>
<evidence type="ECO:0000259" key="9">
    <source>
        <dbReference type="Pfam" id="PF02771"/>
    </source>
</evidence>